<dbReference type="EMBL" id="JACHMH010000001">
    <property type="protein sequence ID" value="MBB4679851.1"/>
    <property type="molecule type" value="Genomic_DNA"/>
</dbReference>
<organism evidence="1 2">
    <name type="scientific">Crossiella cryophila</name>
    <dbReference type="NCBI Taxonomy" id="43355"/>
    <lineage>
        <taxon>Bacteria</taxon>
        <taxon>Bacillati</taxon>
        <taxon>Actinomycetota</taxon>
        <taxon>Actinomycetes</taxon>
        <taxon>Pseudonocardiales</taxon>
        <taxon>Pseudonocardiaceae</taxon>
        <taxon>Crossiella</taxon>
    </lineage>
</organism>
<protein>
    <submittedName>
        <fullName evidence="1">Uncharacterized protein</fullName>
    </submittedName>
</protein>
<comment type="caution">
    <text evidence="1">The sequence shown here is derived from an EMBL/GenBank/DDBJ whole genome shotgun (WGS) entry which is preliminary data.</text>
</comment>
<dbReference type="Proteomes" id="UP000533598">
    <property type="component" value="Unassembled WGS sequence"/>
</dbReference>
<sequence>MNQPKSDIHLVASQVEPALAAMDTQRHDLDVAWLDGSAQIRAGEGGFGPIDTLVRAFRPGYLAKADPVKPAAERRQADYGSLIAAGRFSVDVYRRGDDVSALGFPDSY</sequence>
<gene>
    <name evidence="1" type="ORF">HNR67_005969</name>
</gene>
<dbReference type="AlphaFoldDB" id="A0A7W7FUY5"/>
<keyword evidence="2" id="KW-1185">Reference proteome</keyword>
<evidence type="ECO:0000313" key="1">
    <source>
        <dbReference type="EMBL" id="MBB4679851.1"/>
    </source>
</evidence>
<name>A0A7W7FUY5_9PSEU</name>
<dbReference type="RefSeq" id="WP_185005552.1">
    <property type="nucleotide sequence ID" value="NZ_BAAAUI010000043.1"/>
</dbReference>
<accession>A0A7W7FUY5</accession>
<evidence type="ECO:0000313" key="2">
    <source>
        <dbReference type="Proteomes" id="UP000533598"/>
    </source>
</evidence>
<reference evidence="1 2" key="1">
    <citation type="submission" date="2020-08" db="EMBL/GenBank/DDBJ databases">
        <title>Sequencing the genomes of 1000 actinobacteria strains.</title>
        <authorList>
            <person name="Klenk H.-P."/>
        </authorList>
    </citation>
    <scope>NUCLEOTIDE SEQUENCE [LARGE SCALE GENOMIC DNA]</scope>
    <source>
        <strain evidence="1 2">DSM 44230</strain>
    </source>
</reference>
<proteinExistence type="predicted"/>